<dbReference type="Proteomes" id="UP001311232">
    <property type="component" value="Unassembled WGS sequence"/>
</dbReference>
<organism evidence="1 2">
    <name type="scientific">Crenichthys baileyi</name>
    <name type="common">White River springfish</name>
    <dbReference type="NCBI Taxonomy" id="28760"/>
    <lineage>
        <taxon>Eukaryota</taxon>
        <taxon>Metazoa</taxon>
        <taxon>Chordata</taxon>
        <taxon>Craniata</taxon>
        <taxon>Vertebrata</taxon>
        <taxon>Euteleostomi</taxon>
        <taxon>Actinopterygii</taxon>
        <taxon>Neopterygii</taxon>
        <taxon>Teleostei</taxon>
        <taxon>Neoteleostei</taxon>
        <taxon>Acanthomorphata</taxon>
        <taxon>Ovalentaria</taxon>
        <taxon>Atherinomorphae</taxon>
        <taxon>Cyprinodontiformes</taxon>
        <taxon>Goodeidae</taxon>
        <taxon>Crenichthys</taxon>
    </lineage>
</organism>
<proteinExistence type="predicted"/>
<dbReference type="AlphaFoldDB" id="A0AAV9QSW5"/>
<accession>A0AAV9QSW5</accession>
<comment type="caution">
    <text evidence="1">The sequence shown here is derived from an EMBL/GenBank/DDBJ whole genome shotgun (WGS) entry which is preliminary data.</text>
</comment>
<protein>
    <submittedName>
        <fullName evidence="1">Uncharacterized protein</fullName>
    </submittedName>
</protein>
<evidence type="ECO:0000313" key="1">
    <source>
        <dbReference type="EMBL" id="KAK5599988.1"/>
    </source>
</evidence>
<keyword evidence="2" id="KW-1185">Reference proteome</keyword>
<evidence type="ECO:0000313" key="2">
    <source>
        <dbReference type="Proteomes" id="UP001311232"/>
    </source>
</evidence>
<name>A0AAV9QSW5_9TELE</name>
<reference evidence="1 2" key="1">
    <citation type="submission" date="2021-06" db="EMBL/GenBank/DDBJ databases">
        <authorList>
            <person name="Palmer J.M."/>
        </authorList>
    </citation>
    <scope>NUCLEOTIDE SEQUENCE [LARGE SCALE GENOMIC DNA]</scope>
    <source>
        <strain evidence="1 2">MEX-2019</strain>
        <tissue evidence="1">Muscle</tissue>
    </source>
</reference>
<gene>
    <name evidence="1" type="ORF">CRENBAI_012046</name>
</gene>
<sequence length="101" mass="11358">MNVFAAHCTYHGLCAFYLKEKSDPRYFCIAEWVTVSLRSAVFKVTLLTLGCLPIPLNLSSETGHMSPPSIMFSFCISHLHSLPLHVFPLYLIFSEEFIGSS</sequence>
<dbReference type="EMBL" id="JAHHUM010002904">
    <property type="protein sequence ID" value="KAK5599988.1"/>
    <property type="molecule type" value="Genomic_DNA"/>
</dbReference>